<feature type="transmembrane region" description="Helical" evidence="4">
    <location>
        <begin position="157"/>
        <end position="174"/>
    </location>
</feature>
<comment type="caution">
    <text evidence="7">The sequence shown here is derived from an EMBL/GenBank/DDBJ whole genome shotgun (WGS) entry which is preliminary data.</text>
</comment>
<feature type="transmembrane region" description="Helical" evidence="4">
    <location>
        <begin position="50"/>
        <end position="70"/>
    </location>
</feature>
<evidence type="ECO:0000256" key="1">
    <source>
        <dbReference type="ARBA" id="ARBA00022679"/>
    </source>
</evidence>
<dbReference type="Pfam" id="PF19354">
    <property type="entry name" value="DUF5931"/>
    <property type="match status" value="1"/>
</dbReference>
<keyword evidence="4" id="KW-1133">Transmembrane helix</keyword>
<evidence type="ECO:0000259" key="5">
    <source>
        <dbReference type="Pfam" id="PF02518"/>
    </source>
</evidence>
<feature type="transmembrane region" description="Helical" evidence="4">
    <location>
        <begin position="18"/>
        <end position="38"/>
    </location>
</feature>
<evidence type="ECO:0000313" key="8">
    <source>
        <dbReference type="Proteomes" id="UP000800981"/>
    </source>
</evidence>
<dbReference type="CDD" id="cd16917">
    <property type="entry name" value="HATPase_UhpB-NarQ-NarX-like"/>
    <property type="match status" value="1"/>
</dbReference>
<dbReference type="InterPro" id="IPR050482">
    <property type="entry name" value="Sensor_HK_TwoCompSys"/>
</dbReference>
<accession>A0ABX0GPI4</accession>
<proteinExistence type="predicted"/>
<dbReference type="EMBL" id="JAANNP010000001">
    <property type="protein sequence ID" value="NHC12370.1"/>
    <property type="molecule type" value="Genomic_DNA"/>
</dbReference>
<evidence type="ECO:0000256" key="2">
    <source>
        <dbReference type="ARBA" id="ARBA00022777"/>
    </source>
</evidence>
<feature type="domain" description="DUF5931" evidence="6">
    <location>
        <begin position="12"/>
        <end position="182"/>
    </location>
</feature>
<name>A0ABX0GPI4_9ACTN</name>
<keyword evidence="8" id="KW-1185">Reference proteome</keyword>
<organism evidence="7 8">
    <name type="scientific">Motilibacter deserti</name>
    <dbReference type="NCBI Taxonomy" id="2714956"/>
    <lineage>
        <taxon>Bacteria</taxon>
        <taxon>Bacillati</taxon>
        <taxon>Actinomycetota</taxon>
        <taxon>Actinomycetes</taxon>
        <taxon>Motilibacterales</taxon>
        <taxon>Motilibacteraceae</taxon>
        <taxon>Motilibacter</taxon>
    </lineage>
</organism>
<evidence type="ECO:0000259" key="6">
    <source>
        <dbReference type="Pfam" id="PF19354"/>
    </source>
</evidence>
<dbReference type="Pfam" id="PF02518">
    <property type="entry name" value="HATPase_c"/>
    <property type="match status" value="1"/>
</dbReference>
<feature type="domain" description="Histidine kinase/HSP90-like ATPase" evidence="5">
    <location>
        <begin position="292"/>
        <end position="387"/>
    </location>
</feature>
<keyword evidence="2 7" id="KW-0418">Kinase</keyword>
<sequence>MTRLPVPTPVAEAVDRPLWWTVAVFRAVAWAYAAAVLWREDSGYAHPLGAWLVLTAMGGWTLVVSGLLSVPRLRSWPVLGADLVAAVAALLSTRLVDTAARIDAGEQTLPVVWPAAAVLAWALRWGWRGGLTAAAVVSVAGVVERGGQLPQQTGHNIVLLLLAGAVVGYAASLARAAEESLARALAVEAAGRERERLGRAVHDGVLQVLALVARRDAGLPGEAGQLGRLAAEQEAALRALVSHRPVPAAPDGVPETAGDVDLRETLTAHTGPDVTVSEPATPVRLPRHAAQELAAAVGAALDNVRRHAGPGAKAYVLVEDLDEEVLVTVRDDGAGFDPAQRLPEARAAGRMGVVSSIQGRLADLGGEAVVSSWAGQGTEVELRLPRKELA</sequence>
<protein>
    <submittedName>
        <fullName evidence="7">Sensor histidine kinase</fullName>
    </submittedName>
</protein>
<keyword evidence="4" id="KW-0812">Transmembrane</keyword>
<keyword evidence="3" id="KW-0902">Two-component regulatory system</keyword>
<dbReference type="InterPro" id="IPR003594">
    <property type="entry name" value="HATPase_dom"/>
</dbReference>
<dbReference type="Gene3D" id="3.30.565.10">
    <property type="entry name" value="Histidine kinase-like ATPase, C-terminal domain"/>
    <property type="match status" value="1"/>
</dbReference>
<dbReference type="PANTHER" id="PTHR24421">
    <property type="entry name" value="NITRATE/NITRITE SENSOR PROTEIN NARX-RELATED"/>
    <property type="match status" value="1"/>
</dbReference>
<evidence type="ECO:0000256" key="4">
    <source>
        <dbReference type="SAM" id="Phobius"/>
    </source>
</evidence>
<keyword evidence="1" id="KW-0808">Transferase</keyword>
<dbReference type="Proteomes" id="UP000800981">
    <property type="component" value="Unassembled WGS sequence"/>
</dbReference>
<dbReference type="InterPro" id="IPR036890">
    <property type="entry name" value="HATPase_C_sf"/>
</dbReference>
<dbReference type="InterPro" id="IPR045975">
    <property type="entry name" value="DUF5931"/>
</dbReference>
<evidence type="ECO:0000313" key="7">
    <source>
        <dbReference type="EMBL" id="NHC12370.1"/>
    </source>
</evidence>
<dbReference type="PANTHER" id="PTHR24421:SF61">
    <property type="entry name" value="OXYGEN SENSOR HISTIDINE KINASE NREB"/>
    <property type="match status" value="1"/>
</dbReference>
<dbReference type="SUPFAM" id="SSF55874">
    <property type="entry name" value="ATPase domain of HSP90 chaperone/DNA topoisomerase II/histidine kinase"/>
    <property type="match status" value="1"/>
</dbReference>
<reference evidence="7 8" key="1">
    <citation type="submission" date="2020-03" db="EMBL/GenBank/DDBJ databases">
        <title>Two novel Motilibacter sp.</title>
        <authorList>
            <person name="Liu S."/>
        </authorList>
    </citation>
    <scope>NUCLEOTIDE SEQUENCE [LARGE SCALE GENOMIC DNA]</scope>
    <source>
        <strain evidence="7 8">E257</strain>
    </source>
</reference>
<dbReference type="GO" id="GO:0016301">
    <property type="term" value="F:kinase activity"/>
    <property type="evidence" value="ECO:0007669"/>
    <property type="project" value="UniProtKB-KW"/>
</dbReference>
<gene>
    <name evidence="7" type="ORF">G9H71_01055</name>
</gene>
<dbReference type="NCBIfam" id="NF047322">
    <property type="entry name" value="HK_morpho_MacS"/>
    <property type="match status" value="1"/>
</dbReference>
<keyword evidence="4" id="KW-0472">Membrane</keyword>
<evidence type="ECO:0000256" key="3">
    <source>
        <dbReference type="ARBA" id="ARBA00023012"/>
    </source>
</evidence>